<gene>
    <name evidence="3" type="ORF">FZC84_10090</name>
</gene>
<dbReference type="SMART" id="SM00226">
    <property type="entry name" value="LMWPc"/>
    <property type="match status" value="1"/>
</dbReference>
<evidence type="ECO:0000259" key="2">
    <source>
        <dbReference type="SMART" id="SM00226"/>
    </source>
</evidence>
<feature type="domain" description="Phosphotyrosine protein phosphatase I" evidence="2">
    <location>
        <begin position="4"/>
        <end position="138"/>
    </location>
</feature>
<dbReference type="Proteomes" id="UP000325182">
    <property type="component" value="Unassembled WGS sequence"/>
</dbReference>
<dbReference type="InterPro" id="IPR036196">
    <property type="entry name" value="Ptyr_pPase_sf"/>
</dbReference>
<name>A0A5D4MEY1_9BACI</name>
<accession>A0A5D4MEY1</accession>
<keyword evidence="1" id="KW-0059">Arsenical resistance</keyword>
<dbReference type="SUPFAM" id="SSF52788">
    <property type="entry name" value="Phosphotyrosine protein phosphatases I"/>
    <property type="match status" value="1"/>
</dbReference>
<dbReference type="EMBL" id="VTEG01000005">
    <property type="protein sequence ID" value="TYR99575.1"/>
    <property type="molecule type" value="Genomic_DNA"/>
</dbReference>
<dbReference type="PANTHER" id="PTHR43428:SF1">
    <property type="entry name" value="ARSENATE REDUCTASE"/>
    <property type="match status" value="1"/>
</dbReference>
<dbReference type="GO" id="GO:0046685">
    <property type="term" value="P:response to arsenic-containing substance"/>
    <property type="evidence" value="ECO:0007669"/>
    <property type="project" value="UniProtKB-KW"/>
</dbReference>
<evidence type="ECO:0000313" key="3">
    <source>
        <dbReference type="EMBL" id="TYR99575.1"/>
    </source>
</evidence>
<dbReference type="AlphaFoldDB" id="A0A5D4MEY1"/>
<dbReference type="RefSeq" id="WP_187444361.1">
    <property type="nucleotide sequence ID" value="NZ_VTEG01000005.1"/>
</dbReference>
<evidence type="ECO:0000256" key="1">
    <source>
        <dbReference type="ARBA" id="ARBA00022849"/>
    </source>
</evidence>
<proteinExistence type="predicted"/>
<dbReference type="PANTHER" id="PTHR43428">
    <property type="entry name" value="ARSENATE REDUCTASE"/>
    <property type="match status" value="1"/>
</dbReference>
<comment type="caution">
    <text evidence="3">The sequence shown here is derived from an EMBL/GenBank/DDBJ whole genome shotgun (WGS) entry which is preliminary data.</text>
</comment>
<evidence type="ECO:0000313" key="4">
    <source>
        <dbReference type="Proteomes" id="UP000325182"/>
    </source>
</evidence>
<reference evidence="3 4" key="1">
    <citation type="submission" date="2019-08" db="EMBL/GenBank/DDBJ databases">
        <title>Bacillus genomes from the desert of Cuatro Cienegas, Coahuila.</title>
        <authorList>
            <person name="Olmedo-Alvarez G."/>
        </authorList>
    </citation>
    <scope>NUCLEOTIDE SEQUENCE [LARGE SCALE GENOMIC DNA]</scope>
    <source>
        <strain evidence="3 4">CH128b_4D</strain>
    </source>
</reference>
<protein>
    <recommendedName>
        <fullName evidence="2">Phosphotyrosine protein phosphatase I domain-containing protein</fullName>
    </recommendedName>
</protein>
<organism evidence="3 4">
    <name type="scientific">Rossellomorea vietnamensis</name>
    <dbReference type="NCBI Taxonomy" id="218284"/>
    <lineage>
        <taxon>Bacteria</taxon>
        <taxon>Bacillati</taxon>
        <taxon>Bacillota</taxon>
        <taxon>Bacilli</taxon>
        <taxon>Bacillales</taxon>
        <taxon>Bacillaceae</taxon>
        <taxon>Rossellomorea</taxon>
    </lineage>
</organism>
<sequence length="143" mass="16526">MTQNEIYFLSPSHQRSLMAEGWAQIMNVSGWKFDSGGWSDTETSPFSIEAMKELCIDISEKQKKRADAKKLEEASVIIAIHDFEEDFDFEIPSHCQNKVVHWNLPNPQKRAKTPIEEWVFYQELCDSLALKVKSLKDVLNTMT</sequence>
<dbReference type="InterPro" id="IPR023485">
    <property type="entry name" value="Ptyr_pPase"/>
</dbReference>
<dbReference type="Gene3D" id="3.40.50.2300">
    <property type="match status" value="1"/>
</dbReference>